<evidence type="ECO:0000259" key="1">
    <source>
        <dbReference type="Pfam" id="PF00685"/>
    </source>
</evidence>
<dbReference type="InterPro" id="IPR027417">
    <property type="entry name" value="P-loop_NTPase"/>
</dbReference>
<name>A0AAW0T5A6_SCYPA</name>
<dbReference type="GO" id="GO:0006790">
    <property type="term" value="P:sulfur compound metabolic process"/>
    <property type="evidence" value="ECO:0007669"/>
    <property type="project" value="TreeGrafter"/>
</dbReference>
<evidence type="ECO:0000313" key="2">
    <source>
        <dbReference type="EMBL" id="KAK8382819.1"/>
    </source>
</evidence>
<dbReference type="Gene3D" id="3.40.50.300">
    <property type="entry name" value="P-loop containing nucleotide triphosphate hydrolases"/>
    <property type="match status" value="1"/>
</dbReference>
<dbReference type="GO" id="GO:0001517">
    <property type="term" value="F:N-acetylglucosamine 6-O-sulfotransferase activity"/>
    <property type="evidence" value="ECO:0007669"/>
    <property type="project" value="TreeGrafter"/>
</dbReference>
<sequence>MVRLGKMSYAPQLGMRVVVSWEAQKLCIGDGEQKAAGAVRRPRDRRVPRGVLCDVAERRQVCVRPVVCETIVIHEEHVGRVHPGQYSVLVSPADEANWKKKVVEVVVVSSLPRSGSTLLAQVIAAANNSVLFFEPLARYQKVPCFKNGSCITDFVSSLFYCTFDDKFDVWLKGKGLFIGYYHPSVDRCFQWPREGSSTCRRRLDLRALCRGASVKVVKVIRSRLAWLAALLNRSNVKIIYLTRDPRASLASINRMGWDSLPSRRCAALTADLDAYTSLRVSHPDRITRLSLEEFSRNPIHTTQRIFDFLLGSSVLNDSVRRFLWEHTNTSRSWPNDGNMDTHRSSMREVEAWRGSVTRSQLREVEAEPACRAAITRLGHALFNTLENARNSSISLHLKTTTVPNV</sequence>
<dbReference type="PANTHER" id="PTHR10704:SF44">
    <property type="entry name" value="LD35051P-RELATED"/>
    <property type="match status" value="1"/>
</dbReference>
<dbReference type="EMBL" id="JARAKH010000038">
    <property type="protein sequence ID" value="KAK8382819.1"/>
    <property type="molecule type" value="Genomic_DNA"/>
</dbReference>
<organism evidence="2 3">
    <name type="scientific">Scylla paramamosain</name>
    <name type="common">Mud crab</name>
    <dbReference type="NCBI Taxonomy" id="85552"/>
    <lineage>
        <taxon>Eukaryota</taxon>
        <taxon>Metazoa</taxon>
        <taxon>Ecdysozoa</taxon>
        <taxon>Arthropoda</taxon>
        <taxon>Crustacea</taxon>
        <taxon>Multicrustacea</taxon>
        <taxon>Malacostraca</taxon>
        <taxon>Eumalacostraca</taxon>
        <taxon>Eucarida</taxon>
        <taxon>Decapoda</taxon>
        <taxon>Pleocyemata</taxon>
        <taxon>Brachyura</taxon>
        <taxon>Eubrachyura</taxon>
        <taxon>Portunoidea</taxon>
        <taxon>Portunidae</taxon>
        <taxon>Portuninae</taxon>
        <taxon>Scylla</taxon>
    </lineage>
</organism>
<dbReference type="AlphaFoldDB" id="A0AAW0T5A6"/>
<dbReference type="Pfam" id="PF00685">
    <property type="entry name" value="Sulfotransfer_1"/>
    <property type="match status" value="1"/>
</dbReference>
<accession>A0AAW0T5A6</accession>
<reference evidence="2 3" key="1">
    <citation type="submission" date="2023-03" db="EMBL/GenBank/DDBJ databases">
        <title>High-quality genome of Scylla paramamosain provides insights in environmental adaptation.</title>
        <authorList>
            <person name="Zhang L."/>
        </authorList>
    </citation>
    <scope>NUCLEOTIDE SEQUENCE [LARGE SCALE GENOMIC DNA]</scope>
    <source>
        <strain evidence="2">LZ_2023a</strain>
        <tissue evidence="2">Muscle</tissue>
    </source>
</reference>
<protein>
    <recommendedName>
        <fullName evidence="1">Sulfotransferase domain-containing protein</fullName>
    </recommendedName>
</protein>
<dbReference type="GO" id="GO:0006044">
    <property type="term" value="P:N-acetylglucosamine metabolic process"/>
    <property type="evidence" value="ECO:0007669"/>
    <property type="project" value="TreeGrafter"/>
</dbReference>
<dbReference type="PANTHER" id="PTHR10704">
    <property type="entry name" value="CARBOHYDRATE SULFOTRANSFERASE"/>
    <property type="match status" value="1"/>
</dbReference>
<comment type="caution">
    <text evidence="2">The sequence shown here is derived from an EMBL/GenBank/DDBJ whole genome shotgun (WGS) entry which is preliminary data.</text>
</comment>
<proteinExistence type="predicted"/>
<gene>
    <name evidence="2" type="ORF">O3P69_011397</name>
</gene>
<dbReference type="InterPro" id="IPR051135">
    <property type="entry name" value="Gal/GlcNAc/GalNAc_ST"/>
</dbReference>
<dbReference type="InterPro" id="IPR000863">
    <property type="entry name" value="Sulfotransferase_dom"/>
</dbReference>
<keyword evidence="3" id="KW-1185">Reference proteome</keyword>
<dbReference type="SUPFAM" id="SSF52540">
    <property type="entry name" value="P-loop containing nucleoside triphosphate hydrolases"/>
    <property type="match status" value="1"/>
</dbReference>
<feature type="domain" description="Sulfotransferase" evidence="1">
    <location>
        <begin position="106"/>
        <end position="364"/>
    </location>
</feature>
<dbReference type="Proteomes" id="UP001487740">
    <property type="component" value="Unassembled WGS sequence"/>
</dbReference>
<evidence type="ECO:0000313" key="3">
    <source>
        <dbReference type="Proteomes" id="UP001487740"/>
    </source>
</evidence>